<dbReference type="Proteomes" id="UP000265120">
    <property type="component" value="Chromosome 2"/>
</dbReference>
<dbReference type="AlphaFoldDB" id="A0A3P8UIL6"/>
<feature type="coiled-coil region" evidence="1">
    <location>
        <begin position="1207"/>
        <end position="1255"/>
    </location>
</feature>
<dbReference type="PANTHER" id="PTHR15977">
    <property type="entry name" value="CILIA- AND FLAGELLA-ASSOCIATED PROTEIN 46"/>
    <property type="match status" value="1"/>
</dbReference>
<name>A0A3P8UIL6_CYNSE</name>
<sequence length="1275" mass="145084">MSIKQPICASCLKSYFDRNPPANYLLCRAYLCQGQIRSPLASGNVEDFEECVNFFLEAIGIAKSDPKYHFVVFNASVLYFKAVRTFLQPGSCHYLIPSFRIVVQSLEEVADPDYKWRAELMMHLIKCLVDSGKTKAATDFAKVTEKFIKSHVPDLYSNLFVLLVQHSLEKVQVLTEMTINKKRTIHTRANCLKELKLAKTVNTCQRIIMKCVKSEINLLKKDTKMNIFTKASVEARMQEIGKLDHWLRSAVTASDRQAVQAVCATQWKVCLPLLQHGLKKHIKATLLRMVHELEDIQSLMLEMRCQIHMELAVIEEEDGFLESSLTHLQKAIQLDNGRQDERLSSALHLLQLRKTPYQTLSRNEDKAAMLLQQARDKHNEKKNIRPILVAVGVLLASEDFQTLLNADNISKIPVGTLGSAPMALLFAKAKHYTECLQKVSENLTSQADDTDNTGRMNLWVTLVKTARRNEVWDVCRAACRFCLPYDNEQWKISKAAKCGCSEDESCAECVNGCLRVRDYMLHLAEVYLICAEATVQKLFTEGFQLNSPPVLPQDAGLQVSIEGPQWITFRDWIQGLSSYATSNFLRAAELGLEIMEPWVVINSAIYLWNYNSHLIMAGDYQTELSSFQNLLDMLRKVECSKNRILVVLLCNVVARGLTEPLFGPDGSMPNVQAEKGRRAAVRGKKKNTASDANCALELCDYALHVSNSKGPGEVVPISVKKQVVTTWVQIKMMLQQQICSNINVKDDGKHEEISELNVLVEMEKLQCNKKSRHMDFKAHSLSTLVKSVSECRWTDVVVKLQVWCQLAALGHSEEDQSLVMCCTGNALQLEETAATHVSSVPCVLYDMSAVNAMLSNAACLRGMSLVQKSKGDLPTFREALKVIFSSVRYAEKAKNPTLCITAARHYWNTCLPLTHRREERQKLQDPLEKILNALVQTSTKQTQCPTGYVYQCPPDYLYQYSADPLYKCTVSDVYQGPCNYTHQSTAGSTFRGQASNVINGPTHSDYIGAASNNFKGPPYNNYRHPAFTNYRHPPYNDYRPKAFHNYRRPTYNNYRQRTYSNYRRPASNNFRHPAYNNYRCPPFNNYRVYNPGPKKYTWKNNTQTIHTEQKGTDANIKSENRSAIETNAQAVNEKTNMITLLKEKIAMLDLRARSDGKKETKSYPNAQDEKPKDQDIAPRLIKPGQVTPSVALIQMQEDLDKKRLEWHEEKSLLLESLRKAKKALDEKNRETTKSREELMKKIMSLDNQIENIQKKPKKLTMKKLFLQLLKRTGET</sequence>
<dbReference type="Ensembl" id="ENSCSET00000003112.1">
    <property type="protein sequence ID" value="ENSCSEP00000003068.1"/>
    <property type="gene ID" value="ENSCSEG00000002011.1"/>
</dbReference>
<dbReference type="InterPro" id="IPR039586">
    <property type="entry name" value="CFAP46"/>
</dbReference>
<proteinExistence type="predicted"/>
<reference evidence="3" key="3">
    <citation type="submission" date="2025-09" db="UniProtKB">
        <authorList>
            <consortium name="Ensembl"/>
        </authorList>
    </citation>
    <scope>IDENTIFICATION</scope>
</reference>
<evidence type="ECO:0000313" key="4">
    <source>
        <dbReference type="Proteomes" id="UP000265120"/>
    </source>
</evidence>
<reference evidence="3" key="2">
    <citation type="submission" date="2025-08" db="UniProtKB">
        <authorList>
            <consortium name="Ensembl"/>
        </authorList>
    </citation>
    <scope>IDENTIFICATION</scope>
</reference>
<dbReference type="PANTHER" id="PTHR15977:SF15">
    <property type="entry name" value="CILIA- AND FLAGELLA-ASSOCIATED PROTEIN 46"/>
    <property type="match status" value="1"/>
</dbReference>
<dbReference type="InterPro" id="IPR057466">
    <property type="entry name" value="CFAP46_TPR"/>
</dbReference>
<evidence type="ECO:0000256" key="2">
    <source>
        <dbReference type="SAM" id="MobiDB-lite"/>
    </source>
</evidence>
<organism evidence="3 4">
    <name type="scientific">Cynoglossus semilaevis</name>
    <name type="common">Tongue sole</name>
    <dbReference type="NCBI Taxonomy" id="244447"/>
    <lineage>
        <taxon>Eukaryota</taxon>
        <taxon>Metazoa</taxon>
        <taxon>Chordata</taxon>
        <taxon>Craniata</taxon>
        <taxon>Vertebrata</taxon>
        <taxon>Euteleostomi</taxon>
        <taxon>Actinopterygii</taxon>
        <taxon>Neopterygii</taxon>
        <taxon>Teleostei</taxon>
        <taxon>Neoteleostei</taxon>
        <taxon>Acanthomorphata</taxon>
        <taxon>Carangaria</taxon>
        <taxon>Pleuronectiformes</taxon>
        <taxon>Pleuronectoidei</taxon>
        <taxon>Cynoglossidae</taxon>
        <taxon>Cynoglossinae</taxon>
        <taxon>Cynoglossus</taxon>
    </lineage>
</organism>
<dbReference type="GeneTree" id="ENSGT00570000079216"/>
<evidence type="ECO:0000256" key="1">
    <source>
        <dbReference type="SAM" id="Coils"/>
    </source>
</evidence>
<dbReference type="Pfam" id="PF25439">
    <property type="entry name" value="TPR_CFAP46_N"/>
    <property type="match status" value="1"/>
</dbReference>
<dbReference type="STRING" id="244447.ENSCSEP00000003068"/>
<dbReference type="InParanoid" id="A0A3P8UIL6"/>
<reference evidence="3 4" key="1">
    <citation type="journal article" date="2014" name="Nat. Genet.">
        <title>Whole-genome sequence of a flatfish provides insights into ZW sex chromosome evolution and adaptation to a benthic lifestyle.</title>
        <authorList>
            <person name="Chen S."/>
            <person name="Zhang G."/>
            <person name="Shao C."/>
            <person name="Huang Q."/>
            <person name="Liu G."/>
            <person name="Zhang P."/>
            <person name="Song W."/>
            <person name="An N."/>
            <person name="Chalopin D."/>
            <person name="Volff J.N."/>
            <person name="Hong Y."/>
            <person name="Li Q."/>
            <person name="Sha Z."/>
            <person name="Zhou H."/>
            <person name="Xie M."/>
            <person name="Yu Q."/>
            <person name="Liu Y."/>
            <person name="Xiang H."/>
            <person name="Wang N."/>
            <person name="Wu K."/>
            <person name="Yang C."/>
            <person name="Zhou Q."/>
            <person name="Liao X."/>
            <person name="Yang L."/>
            <person name="Hu Q."/>
            <person name="Zhang J."/>
            <person name="Meng L."/>
            <person name="Jin L."/>
            <person name="Tian Y."/>
            <person name="Lian J."/>
            <person name="Yang J."/>
            <person name="Miao G."/>
            <person name="Liu S."/>
            <person name="Liang Z."/>
            <person name="Yan F."/>
            <person name="Li Y."/>
            <person name="Sun B."/>
            <person name="Zhang H."/>
            <person name="Zhang J."/>
            <person name="Zhu Y."/>
            <person name="Du M."/>
            <person name="Zhao Y."/>
            <person name="Schartl M."/>
            <person name="Tang Q."/>
            <person name="Wang J."/>
        </authorList>
    </citation>
    <scope>NUCLEOTIDE SEQUENCE</scope>
</reference>
<evidence type="ECO:0000313" key="3">
    <source>
        <dbReference type="Ensembl" id="ENSCSEP00000003068.1"/>
    </source>
</evidence>
<keyword evidence="1" id="KW-0175">Coiled coil</keyword>
<dbReference type="GO" id="GO:0035082">
    <property type="term" value="P:axoneme assembly"/>
    <property type="evidence" value="ECO:0007669"/>
    <property type="project" value="InterPro"/>
</dbReference>
<protein>
    <submittedName>
        <fullName evidence="3">Uncharacterized protein</fullName>
    </submittedName>
</protein>
<feature type="region of interest" description="Disordered" evidence="2">
    <location>
        <begin position="1152"/>
        <end position="1174"/>
    </location>
</feature>
<keyword evidence="4" id="KW-1185">Reference proteome</keyword>
<accession>A0A3P8UIL6</accession>
<dbReference type="GO" id="GO:0060294">
    <property type="term" value="P:cilium movement involved in cell motility"/>
    <property type="evidence" value="ECO:0007669"/>
    <property type="project" value="InterPro"/>
</dbReference>